<feature type="transmembrane region" description="Helical" evidence="5">
    <location>
        <begin position="245"/>
        <end position="265"/>
    </location>
</feature>
<dbReference type="SUPFAM" id="SSF103473">
    <property type="entry name" value="MFS general substrate transporter"/>
    <property type="match status" value="1"/>
</dbReference>
<proteinExistence type="predicted"/>
<protein>
    <submittedName>
        <fullName evidence="7">CP family cyanate transporter-like MFS transporter</fullName>
    </submittedName>
</protein>
<dbReference type="GO" id="GO:0022857">
    <property type="term" value="F:transmembrane transporter activity"/>
    <property type="evidence" value="ECO:0007669"/>
    <property type="project" value="InterPro"/>
</dbReference>
<dbReference type="Pfam" id="PF07690">
    <property type="entry name" value="MFS_1"/>
    <property type="match status" value="1"/>
</dbReference>
<gene>
    <name evidence="7" type="ORF">HDA44_000325</name>
</gene>
<dbReference type="InterPro" id="IPR011701">
    <property type="entry name" value="MFS"/>
</dbReference>
<feature type="transmembrane region" description="Helical" evidence="5">
    <location>
        <begin position="206"/>
        <end position="225"/>
    </location>
</feature>
<evidence type="ECO:0000256" key="2">
    <source>
        <dbReference type="ARBA" id="ARBA00022692"/>
    </source>
</evidence>
<evidence type="ECO:0000256" key="4">
    <source>
        <dbReference type="ARBA" id="ARBA00023136"/>
    </source>
</evidence>
<feature type="transmembrane region" description="Helical" evidence="5">
    <location>
        <begin position="272"/>
        <end position="291"/>
    </location>
</feature>
<keyword evidence="3 5" id="KW-1133">Transmembrane helix</keyword>
<keyword evidence="2 5" id="KW-0812">Transmembrane</keyword>
<dbReference type="InterPro" id="IPR020846">
    <property type="entry name" value="MFS_dom"/>
</dbReference>
<dbReference type="RefSeq" id="WP_202887057.1">
    <property type="nucleotide sequence ID" value="NZ_JACHNF010000001.1"/>
</dbReference>
<sequence length="401" mass="41461">MTRERSALITATAFVVALSLRPALTAVGPVLPRIGQDLQLGEAAQGLLGTLPLLAFAVASPLVHLASRRFGMERAVFVSLLVLAASSALRPYTGQAGLWIGTAVVGAAIAVGNVLVPVIIKRDYSAHVSRATGVYTAFITGGAAVASILAVPIADAVDWRLSLAVWGGLAVLVAIVWLPRTLAPEPMPAPRTEDETPPVSVWRQPMAWLVTGFMGLQSTSFYLVVNWLPTIEITTGGVSERSTGVHLFVFQVFGLIGGLSIPFLLKHPTNQRAGLMTASTPILIALLGLLLAPHLAIVWAVIGGLGQGAGLVAALSLISIRGRGHHETTQLSGMAQAVGYALAASGPVLAGYLTQATGGWTVTLIVFATLAALQVTVGFVGGVDRRTPSTHQKPAPSGAAA</sequence>
<dbReference type="EMBL" id="JACHNF010000001">
    <property type="protein sequence ID" value="MBB5976984.1"/>
    <property type="molecule type" value="Genomic_DNA"/>
</dbReference>
<dbReference type="GO" id="GO:0005886">
    <property type="term" value="C:plasma membrane"/>
    <property type="evidence" value="ECO:0007669"/>
    <property type="project" value="UniProtKB-SubCell"/>
</dbReference>
<evidence type="ECO:0000256" key="1">
    <source>
        <dbReference type="ARBA" id="ARBA00004651"/>
    </source>
</evidence>
<dbReference type="InterPro" id="IPR036259">
    <property type="entry name" value="MFS_trans_sf"/>
</dbReference>
<feature type="transmembrane region" description="Helical" evidence="5">
    <location>
        <begin position="98"/>
        <end position="120"/>
    </location>
</feature>
<evidence type="ECO:0000259" key="6">
    <source>
        <dbReference type="PROSITE" id="PS50850"/>
    </source>
</evidence>
<accession>A0A841DD55</accession>
<comment type="subcellular location">
    <subcellularLocation>
        <location evidence="1">Cell membrane</location>
        <topology evidence="1">Multi-pass membrane protein</topology>
    </subcellularLocation>
</comment>
<dbReference type="Gene3D" id="1.20.1250.20">
    <property type="entry name" value="MFS general substrate transporter like domains"/>
    <property type="match status" value="1"/>
</dbReference>
<comment type="caution">
    <text evidence="7">The sequence shown here is derived from an EMBL/GenBank/DDBJ whole genome shotgun (WGS) entry which is preliminary data.</text>
</comment>
<feature type="transmembrane region" description="Helical" evidence="5">
    <location>
        <begin position="331"/>
        <end position="353"/>
    </location>
</feature>
<dbReference type="PANTHER" id="PTHR23523:SF2">
    <property type="entry name" value="2-NITROIMIDAZOLE TRANSPORTER"/>
    <property type="match status" value="1"/>
</dbReference>
<feature type="transmembrane region" description="Helical" evidence="5">
    <location>
        <begin position="75"/>
        <end position="92"/>
    </location>
</feature>
<dbReference type="PANTHER" id="PTHR23523">
    <property type="match status" value="1"/>
</dbReference>
<keyword evidence="8" id="KW-1185">Reference proteome</keyword>
<keyword evidence="4 5" id="KW-0472">Membrane</keyword>
<feature type="transmembrane region" description="Helical" evidence="5">
    <location>
        <begin position="44"/>
        <end position="63"/>
    </location>
</feature>
<feature type="transmembrane region" description="Helical" evidence="5">
    <location>
        <begin position="359"/>
        <end position="383"/>
    </location>
</feature>
<reference evidence="7 8" key="1">
    <citation type="submission" date="2020-08" db="EMBL/GenBank/DDBJ databases">
        <title>Sequencing the genomes of 1000 actinobacteria strains.</title>
        <authorList>
            <person name="Klenk H.-P."/>
        </authorList>
    </citation>
    <scope>NUCLEOTIDE SEQUENCE [LARGE SCALE GENOMIC DNA]</scope>
    <source>
        <strain evidence="7 8">DSM 17294</strain>
    </source>
</reference>
<dbReference type="CDD" id="cd17339">
    <property type="entry name" value="MFS_NIMT_CynX_like"/>
    <property type="match status" value="1"/>
</dbReference>
<dbReference type="Proteomes" id="UP000558997">
    <property type="component" value="Unassembled WGS sequence"/>
</dbReference>
<dbReference type="InterPro" id="IPR052524">
    <property type="entry name" value="MFS_Cyanate_Porter"/>
</dbReference>
<dbReference type="AlphaFoldDB" id="A0A841DD55"/>
<feature type="domain" description="Major facilitator superfamily (MFS) profile" evidence="6">
    <location>
        <begin position="7"/>
        <end position="386"/>
    </location>
</feature>
<evidence type="ECO:0000313" key="7">
    <source>
        <dbReference type="EMBL" id="MBB5976984.1"/>
    </source>
</evidence>
<evidence type="ECO:0000256" key="3">
    <source>
        <dbReference type="ARBA" id="ARBA00022989"/>
    </source>
</evidence>
<feature type="transmembrane region" description="Helical" evidence="5">
    <location>
        <begin position="297"/>
        <end position="319"/>
    </location>
</feature>
<organism evidence="7 8">
    <name type="scientific">Kribbella solani</name>
    <dbReference type="NCBI Taxonomy" id="236067"/>
    <lineage>
        <taxon>Bacteria</taxon>
        <taxon>Bacillati</taxon>
        <taxon>Actinomycetota</taxon>
        <taxon>Actinomycetes</taxon>
        <taxon>Propionibacteriales</taxon>
        <taxon>Kribbellaceae</taxon>
        <taxon>Kribbella</taxon>
    </lineage>
</organism>
<evidence type="ECO:0000313" key="8">
    <source>
        <dbReference type="Proteomes" id="UP000558997"/>
    </source>
</evidence>
<feature type="transmembrane region" description="Helical" evidence="5">
    <location>
        <begin position="159"/>
        <end position="178"/>
    </location>
</feature>
<feature type="transmembrane region" description="Helical" evidence="5">
    <location>
        <begin position="132"/>
        <end position="153"/>
    </location>
</feature>
<name>A0A841DD55_9ACTN</name>
<dbReference type="PROSITE" id="PS50850">
    <property type="entry name" value="MFS"/>
    <property type="match status" value="1"/>
</dbReference>
<evidence type="ECO:0000256" key="5">
    <source>
        <dbReference type="SAM" id="Phobius"/>
    </source>
</evidence>